<evidence type="ECO:0000256" key="1">
    <source>
        <dbReference type="SAM" id="Phobius"/>
    </source>
</evidence>
<protein>
    <submittedName>
        <fullName evidence="2">Uncharacterized protein</fullName>
    </submittedName>
</protein>
<evidence type="ECO:0000313" key="3">
    <source>
        <dbReference type="Proteomes" id="UP000324897"/>
    </source>
</evidence>
<dbReference type="Gramene" id="TVU43833">
    <property type="protein sequence ID" value="TVU43833"/>
    <property type="gene ID" value="EJB05_10331"/>
</dbReference>
<dbReference type="EMBL" id="RWGY01000005">
    <property type="protein sequence ID" value="TVU43833.1"/>
    <property type="molecule type" value="Genomic_DNA"/>
</dbReference>
<sequence>MELPDVLSVCMGWHVASFRSALAFSGFMLIEVLLLAEQPDSLVSGLGHFIGCYTFGVQSNIYLSIITNLPHKIDSHQHKRKRIKATSLRN</sequence>
<feature type="transmembrane region" description="Helical" evidence="1">
    <location>
        <begin position="12"/>
        <end position="36"/>
    </location>
</feature>
<feature type="non-terminal residue" evidence="2">
    <location>
        <position position="1"/>
    </location>
</feature>
<keyword evidence="1" id="KW-1133">Transmembrane helix</keyword>
<dbReference type="Proteomes" id="UP000324897">
    <property type="component" value="Unassembled WGS sequence"/>
</dbReference>
<keyword evidence="3" id="KW-1185">Reference proteome</keyword>
<keyword evidence="1" id="KW-0812">Transmembrane</keyword>
<keyword evidence="1" id="KW-0472">Membrane</keyword>
<gene>
    <name evidence="2" type="ORF">EJB05_10331</name>
</gene>
<comment type="caution">
    <text evidence="2">The sequence shown here is derived from an EMBL/GenBank/DDBJ whole genome shotgun (WGS) entry which is preliminary data.</text>
</comment>
<accession>A0A5J9W7C8</accession>
<organism evidence="2 3">
    <name type="scientific">Eragrostis curvula</name>
    <name type="common">weeping love grass</name>
    <dbReference type="NCBI Taxonomy" id="38414"/>
    <lineage>
        <taxon>Eukaryota</taxon>
        <taxon>Viridiplantae</taxon>
        <taxon>Streptophyta</taxon>
        <taxon>Embryophyta</taxon>
        <taxon>Tracheophyta</taxon>
        <taxon>Spermatophyta</taxon>
        <taxon>Magnoliopsida</taxon>
        <taxon>Liliopsida</taxon>
        <taxon>Poales</taxon>
        <taxon>Poaceae</taxon>
        <taxon>PACMAD clade</taxon>
        <taxon>Chloridoideae</taxon>
        <taxon>Eragrostideae</taxon>
        <taxon>Eragrostidinae</taxon>
        <taxon>Eragrostis</taxon>
    </lineage>
</organism>
<dbReference type="AlphaFoldDB" id="A0A5J9W7C8"/>
<name>A0A5J9W7C8_9POAL</name>
<proteinExistence type="predicted"/>
<reference evidence="2 3" key="1">
    <citation type="journal article" date="2019" name="Sci. Rep.">
        <title>A high-quality genome of Eragrostis curvula grass provides insights into Poaceae evolution and supports new strategies to enhance forage quality.</title>
        <authorList>
            <person name="Carballo J."/>
            <person name="Santos B.A.C.M."/>
            <person name="Zappacosta D."/>
            <person name="Garbus I."/>
            <person name="Selva J.P."/>
            <person name="Gallo C.A."/>
            <person name="Diaz A."/>
            <person name="Albertini E."/>
            <person name="Caccamo M."/>
            <person name="Echenique V."/>
        </authorList>
    </citation>
    <scope>NUCLEOTIDE SEQUENCE [LARGE SCALE GENOMIC DNA]</scope>
    <source>
        <strain evidence="3">cv. Victoria</strain>
        <tissue evidence="2">Leaf</tissue>
    </source>
</reference>
<evidence type="ECO:0000313" key="2">
    <source>
        <dbReference type="EMBL" id="TVU43833.1"/>
    </source>
</evidence>